<feature type="domain" description="Mechanosensitive ion channel MscS" evidence="9">
    <location>
        <begin position="426"/>
        <end position="492"/>
    </location>
</feature>
<sequence length="614" mass="70568">MKLLWSFLILTITLWCIPVDTKLYEGENTLIYYDQLSQKLFNITPMDDEETERLQNEKVLLGKLKLLIINEPQVQTFDASLLEKETVSETEFLKLFEMLSSAVEQKKKLEEIQVFTQERLGYLKKSIESVTDPQYKNLQLYQLQFAYYKLKHRHDELTVKSLTPFIEEGENTLSLLITKVKFDIKKIQSNVDKVAKELENINKKLIAANLTKERELLSQEHISKKLSEKIEKLTKEKDHVLLKLADKEFLTGFYYFQTKVFKSVLQSQKKIHSILSQLSYQDTLLDAKLEEFERLSKESKEAINYNVLSLRENLLSSYEKFYESFQKPFVVLDETPISFLSILKLLGILLIGFIIARIYFRLFIMLHKKRKETKAVSIKIIANLGVTLILFAAFVIALGSIGLSITHLAVIAGALSIGLGFALRSIVSSMISGMVLLSEKYIKTGDYITIKGDLTGKVMDIGYRATHLRTIDNIDIVIPNSELIDSQVINLTMEDRIRRIYVPFKVPYGSDIKKISSLITTAVMESKIKLIRDIPRKKPNVWMQTVGESFIELELLVWIEGIRPSTRSNLLILIYETLQANGINMPLPQLDVHLGVRKPSQRPKIGNMAYHVKS</sequence>
<evidence type="ECO:0000256" key="6">
    <source>
        <dbReference type="ARBA" id="ARBA00023136"/>
    </source>
</evidence>
<dbReference type="Gene3D" id="1.10.287.1260">
    <property type="match status" value="1"/>
</dbReference>
<accession>A0ABT7QYY7</accession>
<comment type="caution">
    <text evidence="11">The sequence shown here is derived from an EMBL/GenBank/DDBJ whole genome shotgun (WGS) entry which is preliminary data.</text>
</comment>
<dbReference type="PANTHER" id="PTHR30347:SF1">
    <property type="entry name" value="MECHANOSENSITIVE CHANNEL MSCK"/>
    <property type="match status" value="1"/>
</dbReference>
<evidence type="ECO:0000256" key="4">
    <source>
        <dbReference type="ARBA" id="ARBA00022692"/>
    </source>
</evidence>
<name>A0ABT7QYY7_9BACT</name>
<proteinExistence type="inferred from homology"/>
<gene>
    <name evidence="11" type="ORF">PGH07_07670</name>
</gene>
<comment type="subcellular location">
    <subcellularLocation>
        <location evidence="1">Cell membrane</location>
        <topology evidence="1">Multi-pass membrane protein</topology>
    </subcellularLocation>
</comment>
<dbReference type="InterPro" id="IPR010920">
    <property type="entry name" value="LSM_dom_sf"/>
</dbReference>
<keyword evidence="12" id="KW-1185">Reference proteome</keyword>
<keyword evidence="6 8" id="KW-0472">Membrane</keyword>
<dbReference type="RefSeq" id="WP_289413795.1">
    <property type="nucleotide sequence ID" value="NZ_JAQIBD010000002.1"/>
</dbReference>
<dbReference type="Pfam" id="PF00924">
    <property type="entry name" value="MS_channel_2nd"/>
    <property type="match status" value="1"/>
</dbReference>
<evidence type="ECO:0000256" key="7">
    <source>
        <dbReference type="SAM" id="Coils"/>
    </source>
</evidence>
<evidence type="ECO:0000256" key="5">
    <source>
        <dbReference type="ARBA" id="ARBA00022989"/>
    </source>
</evidence>
<evidence type="ECO:0000256" key="1">
    <source>
        <dbReference type="ARBA" id="ARBA00004651"/>
    </source>
</evidence>
<comment type="similarity">
    <text evidence="2">Belongs to the MscS (TC 1.A.23) family.</text>
</comment>
<dbReference type="PANTHER" id="PTHR30347">
    <property type="entry name" value="POTASSIUM CHANNEL RELATED"/>
    <property type="match status" value="1"/>
</dbReference>
<feature type="coiled-coil region" evidence="7">
    <location>
        <begin position="184"/>
        <end position="243"/>
    </location>
</feature>
<dbReference type="Proteomes" id="UP001169069">
    <property type="component" value="Unassembled WGS sequence"/>
</dbReference>
<reference evidence="11" key="1">
    <citation type="submission" date="2023-01" db="EMBL/GenBank/DDBJ databases">
        <title>Sulfurovum sp. zt1-1 genome assembly.</title>
        <authorList>
            <person name="Wang J."/>
        </authorList>
    </citation>
    <scope>NUCLEOTIDE SEQUENCE</scope>
    <source>
        <strain evidence="11">Zt1-1</strain>
    </source>
</reference>
<protein>
    <submittedName>
        <fullName evidence="11">Mechanosensitive ion channel</fullName>
    </submittedName>
</protein>
<dbReference type="SUPFAM" id="SSF50182">
    <property type="entry name" value="Sm-like ribonucleoproteins"/>
    <property type="match status" value="1"/>
</dbReference>
<dbReference type="Gene3D" id="3.30.70.100">
    <property type="match status" value="1"/>
</dbReference>
<feature type="transmembrane region" description="Helical" evidence="8">
    <location>
        <begin position="337"/>
        <end position="360"/>
    </location>
</feature>
<keyword evidence="7" id="KW-0175">Coiled coil</keyword>
<dbReference type="InterPro" id="IPR049278">
    <property type="entry name" value="MS_channel_C"/>
</dbReference>
<evidence type="ECO:0000313" key="11">
    <source>
        <dbReference type="EMBL" id="MDM5272054.1"/>
    </source>
</evidence>
<feature type="transmembrane region" description="Helical" evidence="8">
    <location>
        <begin position="380"/>
        <end position="401"/>
    </location>
</feature>
<evidence type="ECO:0000256" key="8">
    <source>
        <dbReference type="SAM" id="Phobius"/>
    </source>
</evidence>
<feature type="domain" description="Mechanosensitive ion channel MscS C-terminal" evidence="10">
    <location>
        <begin position="502"/>
        <end position="585"/>
    </location>
</feature>
<dbReference type="InterPro" id="IPR052702">
    <property type="entry name" value="MscS-like_channel"/>
</dbReference>
<dbReference type="SUPFAM" id="SSF82861">
    <property type="entry name" value="Mechanosensitive channel protein MscS (YggB), transmembrane region"/>
    <property type="match status" value="1"/>
</dbReference>
<dbReference type="InterPro" id="IPR023408">
    <property type="entry name" value="MscS_beta-dom_sf"/>
</dbReference>
<evidence type="ECO:0000259" key="10">
    <source>
        <dbReference type="Pfam" id="PF21082"/>
    </source>
</evidence>
<keyword evidence="5 8" id="KW-1133">Transmembrane helix</keyword>
<dbReference type="InterPro" id="IPR006685">
    <property type="entry name" value="MscS_channel_2nd"/>
</dbReference>
<dbReference type="InterPro" id="IPR011066">
    <property type="entry name" value="MscS_channel_C_sf"/>
</dbReference>
<keyword evidence="4 8" id="KW-0812">Transmembrane</keyword>
<evidence type="ECO:0000313" key="12">
    <source>
        <dbReference type="Proteomes" id="UP001169069"/>
    </source>
</evidence>
<evidence type="ECO:0000256" key="2">
    <source>
        <dbReference type="ARBA" id="ARBA00008017"/>
    </source>
</evidence>
<dbReference type="SUPFAM" id="SSF82689">
    <property type="entry name" value="Mechanosensitive channel protein MscS (YggB), C-terminal domain"/>
    <property type="match status" value="1"/>
</dbReference>
<dbReference type="Gene3D" id="2.30.30.60">
    <property type="match status" value="1"/>
</dbReference>
<keyword evidence="3" id="KW-1003">Cell membrane</keyword>
<evidence type="ECO:0000259" key="9">
    <source>
        <dbReference type="Pfam" id="PF00924"/>
    </source>
</evidence>
<dbReference type="InterPro" id="IPR011014">
    <property type="entry name" value="MscS_channel_TM-2"/>
</dbReference>
<dbReference type="Pfam" id="PF21082">
    <property type="entry name" value="MS_channel_3rd"/>
    <property type="match status" value="1"/>
</dbReference>
<dbReference type="EMBL" id="JAQIBD010000002">
    <property type="protein sequence ID" value="MDM5272054.1"/>
    <property type="molecule type" value="Genomic_DNA"/>
</dbReference>
<evidence type="ECO:0000256" key="3">
    <source>
        <dbReference type="ARBA" id="ARBA00022475"/>
    </source>
</evidence>
<feature type="transmembrane region" description="Helical" evidence="8">
    <location>
        <begin position="407"/>
        <end position="427"/>
    </location>
</feature>
<organism evidence="11 12">
    <name type="scientific">Sulfurovum zhangzhouensis</name>
    <dbReference type="NCBI Taxonomy" id="3019067"/>
    <lineage>
        <taxon>Bacteria</taxon>
        <taxon>Pseudomonadati</taxon>
        <taxon>Campylobacterota</taxon>
        <taxon>Epsilonproteobacteria</taxon>
        <taxon>Campylobacterales</taxon>
        <taxon>Sulfurovaceae</taxon>
        <taxon>Sulfurovum</taxon>
    </lineage>
</organism>